<dbReference type="OrthoDB" id="468329at2"/>
<reference evidence="2" key="1">
    <citation type="submission" date="2016-10" db="EMBL/GenBank/DDBJ databases">
        <title>Comparative genomics uncovers the prolific and rare metabolic potential of the cyanobacterial genus Moorea.</title>
        <authorList>
            <person name="Leao T."/>
            <person name="Castelao G."/>
            <person name="Korobeynikov A."/>
            <person name="Monroe E.A."/>
            <person name="Podell S."/>
            <person name="Glukhov E."/>
            <person name="Allen E."/>
            <person name="Gerwick W.H."/>
            <person name="Gerwick L."/>
        </authorList>
    </citation>
    <scope>NUCLEOTIDE SEQUENCE [LARGE SCALE GENOMIC DNA]</scope>
    <source>
        <strain evidence="2">PAL-8-15-08-1</strain>
    </source>
</reference>
<sequence>MEIIKILDKKIQVFRQALETKSEDFEFEDLQDLDQNLVALDTQTEADLVNILTNWFKNHTKLTDTLRLFADERELKHSPKLPSNSEASILQNLFELRQTNQEIIKTKTKQQQSEKSKQ</sequence>
<organism evidence="1 2">
    <name type="scientific">Moorena producens PAL-8-15-08-1</name>
    <dbReference type="NCBI Taxonomy" id="1458985"/>
    <lineage>
        <taxon>Bacteria</taxon>
        <taxon>Bacillati</taxon>
        <taxon>Cyanobacteriota</taxon>
        <taxon>Cyanophyceae</taxon>
        <taxon>Coleofasciculales</taxon>
        <taxon>Coleofasciculaceae</taxon>
        <taxon>Moorena</taxon>
    </lineage>
</organism>
<dbReference type="STRING" id="1458985.BJP34_08905"/>
<evidence type="ECO:0000313" key="1">
    <source>
        <dbReference type="EMBL" id="AOW99555.1"/>
    </source>
</evidence>
<dbReference type="AlphaFoldDB" id="A0A1D8TQ81"/>
<gene>
    <name evidence="1" type="ORF">BJP34_08905</name>
</gene>
<dbReference type="EMBL" id="CP017599">
    <property type="protein sequence ID" value="AOW99555.1"/>
    <property type="molecule type" value="Genomic_DNA"/>
</dbReference>
<dbReference type="RefSeq" id="WP_070392037.1">
    <property type="nucleotide sequence ID" value="NZ_CP017599.1"/>
</dbReference>
<dbReference type="Proteomes" id="UP000177870">
    <property type="component" value="Chromosome"/>
</dbReference>
<proteinExistence type="predicted"/>
<accession>A0A1D8TQ81</accession>
<dbReference type="KEGG" id="mpro:BJP34_08905"/>
<protein>
    <submittedName>
        <fullName evidence="1">Uncharacterized protein</fullName>
    </submittedName>
</protein>
<name>A0A1D8TQ81_9CYAN</name>
<evidence type="ECO:0000313" key="2">
    <source>
        <dbReference type="Proteomes" id="UP000177870"/>
    </source>
</evidence>